<evidence type="ECO:0000313" key="2">
    <source>
        <dbReference type="Proteomes" id="UP001637618"/>
    </source>
</evidence>
<keyword evidence="1" id="KW-0282">Flagellum</keyword>
<keyword evidence="1" id="KW-0969">Cilium</keyword>
<reference evidence="1" key="1">
    <citation type="submission" date="2022-11" db="EMBL/GenBank/DDBJ databases">
        <title>Draft genome sequences of strains of Pseudomonas imrae sp. nov.</title>
        <authorList>
            <person name="Salva Serra F."/>
            <person name="Nimje P."/>
            <person name="Moore E.R.B."/>
            <person name="Marathe N.P."/>
        </authorList>
    </citation>
    <scope>NUCLEOTIDE SEQUENCE</scope>
    <source>
        <strain evidence="1">15FMM2</strain>
    </source>
</reference>
<evidence type="ECO:0000313" key="1">
    <source>
        <dbReference type="EMBL" id="MFO2475837.1"/>
    </source>
</evidence>
<name>A0ACC7PAV9_9PSED</name>
<sequence>MMLPGLKLPVVDGAKVTARRRLGRGLRLPFQVAGQSGELRLEPGVAPAGKGLMSFETARGVLTFSEPGAVLSLFGECPVGPADTGNDPPSWFWALFQHSLSPQLTDLFGYLQPLGQLHRQTFGCRLTVVLGASRVVARLMLSPASLLALCDVAPWRPVANTLPGSLALSIPVTLARLQLAASQLQTLRSGDVLVLETPLFNAQGDGVVRLGKHLLQGCIEDQTGALQLTLFSMRETAVDEDFVEQPREQGWDGMGEHNEDEPLVDVFGHEPFDELSMALTVRCGTLQLTLGELRQLSPGAVLGISGYGPGLAGLYYGERPIGQGQLVEVDGRLGLQLSRVVFSR</sequence>
<accession>A0ACC7PAV9</accession>
<gene>
    <name evidence="1" type="ORF">OOJ96_00250</name>
</gene>
<proteinExistence type="predicted"/>
<keyword evidence="2" id="KW-1185">Reference proteome</keyword>
<comment type="caution">
    <text evidence="1">The sequence shown here is derived from an EMBL/GenBank/DDBJ whole genome shotgun (WGS) entry which is preliminary data.</text>
</comment>
<dbReference type="EMBL" id="JAPEQY010000001">
    <property type="protein sequence ID" value="MFO2475837.1"/>
    <property type="molecule type" value="Genomic_DNA"/>
</dbReference>
<dbReference type="Proteomes" id="UP001637618">
    <property type="component" value="Unassembled WGS sequence"/>
</dbReference>
<organism evidence="1 2">
    <name type="scientific">Pseudomonas imrae</name>
    <dbReference type="NCBI Taxonomy" id="2992837"/>
    <lineage>
        <taxon>Bacteria</taxon>
        <taxon>Pseudomonadati</taxon>
        <taxon>Pseudomonadota</taxon>
        <taxon>Gammaproteobacteria</taxon>
        <taxon>Pseudomonadales</taxon>
        <taxon>Pseudomonadaceae</taxon>
        <taxon>Pseudomonas</taxon>
    </lineage>
</organism>
<keyword evidence="1" id="KW-0966">Cell projection</keyword>
<protein>
    <submittedName>
        <fullName evidence="1">FliM/FliN family flagellar motor switch protein</fullName>
    </submittedName>
</protein>